<gene>
    <name evidence="2" type="ORF">HHI36_008013</name>
</gene>
<dbReference type="Gene3D" id="2.10.80.20">
    <property type="match status" value="1"/>
</dbReference>
<keyword evidence="3" id="KW-1185">Reference proteome</keyword>
<feature type="chain" id="PRO_5044793106" evidence="1">
    <location>
        <begin position="22"/>
        <end position="102"/>
    </location>
</feature>
<dbReference type="Proteomes" id="UP001516400">
    <property type="component" value="Unassembled WGS sequence"/>
</dbReference>
<evidence type="ECO:0000313" key="2">
    <source>
        <dbReference type="EMBL" id="KAL3268926.1"/>
    </source>
</evidence>
<dbReference type="AlphaFoldDB" id="A0ABD2MR84"/>
<proteinExistence type="predicted"/>
<dbReference type="EMBL" id="JABFTP020000021">
    <property type="protein sequence ID" value="KAL3268926.1"/>
    <property type="molecule type" value="Genomic_DNA"/>
</dbReference>
<comment type="caution">
    <text evidence="2">The sequence shown here is derived from an EMBL/GenBank/DDBJ whole genome shotgun (WGS) entry which is preliminary data.</text>
</comment>
<feature type="signal peptide" evidence="1">
    <location>
        <begin position="1"/>
        <end position="21"/>
    </location>
</feature>
<organism evidence="2 3">
    <name type="scientific">Cryptolaemus montrouzieri</name>
    <dbReference type="NCBI Taxonomy" id="559131"/>
    <lineage>
        <taxon>Eukaryota</taxon>
        <taxon>Metazoa</taxon>
        <taxon>Ecdysozoa</taxon>
        <taxon>Arthropoda</taxon>
        <taxon>Hexapoda</taxon>
        <taxon>Insecta</taxon>
        <taxon>Pterygota</taxon>
        <taxon>Neoptera</taxon>
        <taxon>Endopterygota</taxon>
        <taxon>Coleoptera</taxon>
        <taxon>Polyphaga</taxon>
        <taxon>Cucujiformia</taxon>
        <taxon>Coccinelloidea</taxon>
        <taxon>Coccinellidae</taxon>
        <taxon>Scymninae</taxon>
        <taxon>Scymnini</taxon>
        <taxon>Cryptolaemus</taxon>
    </lineage>
</organism>
<name>A0ABD2MR84_9CUCU</name>
<protein>
    <submittedName>
        <fullName evidence="2">Uncharacterized protein</fullName>
    </submittedName>
</protein>
<accession>A0ABD2MR84</accession>
<keyword evidence="1" id="KW-0732">Signal</keyword>
<dbReference type="Pfam" id="PF12190">
    <property type="entry name" value="amfpi-1"/>
    <property type="match status" value="1"/>
</dbReference>
<dbReference type="InterPro" id="IPR053741">
    <property type="entry name" value="Ser_Fungal_Prot_Inhib_sf"/>
</dbReference>
<reference evidence="2 3" key="1">
    <citation type="journal article" date="2021" name="BMC Biol.">
        <title>Horizontally acquired antibacterial genes associated with adaptive radiation of ladybird beetles.</title>
        <authorList>
            <person name="Li H.S."/>
            <person name="Tang X.F."/>
            <person name="Huang Y.H."/>
            <person name="Xu Z.Y."/>
            <person name="Chen M.L."/>
            <person name="Du X.Y."/>
            <person name="Qiu B.Y."/>
            <person name="Chen P.T."/>
            <person name="Zhang W."/>
            <person name="Slipinski A."/>
            <person name="Escalona H.E."/>
            <person name="Waterhouse R.M."/>
            <person name="Zwick A."/>
            <person name="Pang H."/>
        </authorList>
    </citation>
    <scope>NUCLEOTIDE SEQUENCE [LARGE SCALE GENOMIC DNA]</scope>
    <source>
        <strain evidence="2">SYSU2018</strain>
    </source>
</reference>
<sequence>MTKKMFVSFLLVLLSINAINCIVCNRNSCNNVKCKNVTRQECNKPNQDLRKGGWCNCCIICFTTLGENEPCRQSHAIGVPSPTSACGDELECIQGTCVPRTF</sequence>
<dbReference type="InterPro" id="IPR021066">
    <property type="entry name" value="FPI1"/>
</dbReference>
<evidence type="ECO:0000256" key="1">
    <source>
        <dbReference type="SAM" id="SignalP"/>
    </source>
</evidence>
<evidence type="ECO:0000313" key="3">
    <source>
        <dbReference type="Proteomes" id="UP001516400"/>
    </source>
</evidence>